<keyword evidence="2" id="KW-1185">Reference proteome</keyword>
<evidence type="ECO:0000313" key="2">
    <source>
        <dbReference type="Proteomes" id="UP001281614"/>
    </source>
</evidence>
<sequence length="178" mass="20006">MADLATLIDEVEYCTTVALRTVNRTLTPAEKIAQTFQWQRNFLYFELACQVFFIDEPSARKLCQETYERFHQACFGTTSFSPWELKKATLFIGKEHLKLWKGTTGQVALQPYVEPRSPYLTVDLMSNEQLACGAKNVLTAVVGASDSGSPWPLGFERAFEASESHGHARIADEEDDDG</sequence>
<dbReference type="AlphaFoldDB" id="A0AAD9Y1Z4"/>
<dbReference type="EMBL" id="VYYT01000554">
    <property type="protein sequence ID" value="KAK2732205.1"/>
    <property type="molecule type" value="Genomic_DNA"/>
</dbReference>
<evidence type="ECO:0000313" key="1">
    <source>
        <dbReference type="EMBL" id="KAK2732205.1"/>
    </source>
</evidence>
<comment type="caution">
    <text evidence="1">The sequence shown here is derived from an EMBL/GenBank/DDBJ whole genome shotgun (WGS) entry which is preliminary data.</text>
</comment>
<reference evidence="1" key="1">
    <citation type="submission" date="2023-02" db="EMBL/GenBank/DDBJ databases">
        <title>Colletotrichum kahawae CIFC_Que2 genome sequencing and assembly.</title>
        <authorList>
            <person name="Baroncelli R."/>
        </authorList>
    </citation>
    <scope>NUCLEOTIDE SEQUENCE</scope>
    <source>
        <strain evidence="1">CIFC_Que2</strain>
    </source>
</reference>
<protein>
    <submittedName>
        <fullName evidence="1">Uncharacterized protein</fullName>
    </submittedName>
</protein>
<dbReference type="Proteomes" id="UP001281614">
    <property type="component" value="Unassembled WGS sequence"/>
</dbReference>
<name>A0AAD9Y1Z4_COLKA</name>
<accession>A0AAD9Y1Z4</accession>
<gene>
    <name evidence="1" type="ORF">CKAH01_02151</name>
</gene>
<organism evidence="1 2">
    <name type="scientific">Colletotrichum kahawae</name>
    <name type="common">Coffee berry disease fungus</name>
    <dbReference type="NCBI Taxonomy" id="34407"/>
    <lineage>
        <taxon>Eukaryota</taxon>
        <taxon>Fungi</taxon>
        <taxon>Dikarya</taxon>
        <taxon>Ascomycota</taxon>
        <taxon>Pezizomycotina</taxon>
        <taxon>Sordariomycetes</taxon>
        <taxon>Hypocreomycetidae</taxon>
        <taxon>Glomerellales</taxon>
        <taxon>Glomerellaceae</taxon>
        <taxon>Colletotrichum</taxon>
        <taxon>Colletotrichum gloeosporioides species complex</taxon>
    </lineage>
</organism>
<proteinExistence type="predicted"/>